<feature type="compositionally biased region" description="Basic and acidic residues" evidence="1">
    <location>
        <begin position="23"/>
        <end position="39"/>
    </location>
</feature>
<accession>A0A433PWI3</accession>
<proteinExistence type="predicted"/>
<name>A0A433PWI3_9FUNG</name>
<evidence type="ECO:0000313" key="3">
    <source>
        <dbReference type="Proteomes" id="UP000274822"/>
    </source>
</evidence>
<keyword evidence="3" id="KW-1185">Reference proteome</keyword>
<feature type="compositionally biased region" description="Basic and acidic residues" evidence="1">
    <location>
        <begin position="362"/>
        <end position="375"/>
    </location>
</feature>
<dbReference type="EMBL" id="RBNJ01020366">
    <property type="protein sequence ID" value="RUS21892.1"/>
    <property type="molecule type" value="Genomic_DNA"/>
</dbReference>
<feature type="compositionally biased region" description="Acidic residues" evidence="1">
    <location>
        <begin position="1"/>
        <end position="10"/>
    </location>
</feature>
<feature type="compositionally biased region" description="Low complexity" evidence="1">
    <location>
        <begin position="220"/>
        <end position="233"/>
    </location>
</feature>
<feature type="region of interest" description="Disordered" evidence="1">
    <location>
        <begin position="1"/>
        <end position="86"/>
    </location>
</feature>
<reference evidence="2 3" key="1">
    <citation type="journal article" date="2018" name="New Phytol.">
        <title>Phylogenomics of Endogonaceae and evolution of mycorrhizas within Mucoromycota.</title>
        <authorList>
            <person name="Chang Y."/>
            <person name="Desiro A."/>
            <person name="Na H."/>
            <person name="Sandor L."/>
            <person name="Lipzen A."/>
            <person name="Clum A."/>
            <person name="Barry K."/>
            <person name="Grigoriev I.V."/>
            <person name="Martin F.M."/>
            <person name="Stajich J.E."/>
            <person name="Smith M.E."/>
            <person name="Bonito G."/>
            <person name="Spatafora J.W."/>
        </authorList>
    </citation>
    <scope>NUCLEOTIDE SEQUENCE [LARGE SCALE GENOMIC DNA]</scope>
    <source>
        <strain evidence="2 3">AD002</strain>
    </source>
</reference>
<protein>
    <submittedName>
        <fullName evidence="2">Uncharacterized protein</fullName>
    </submittedName>
</protein>
<sequence length="432" mass="46927">MADLDFEISDEPGTFIGEEDMLDQAHDQARDHASPHSDDMQDQSAIVVTDAPAIDRDHLIQQQQPQDGAQSTGTDVDGAGASGVEGPDSEALLQAMAEEVAPEEMEEDDLIFDETLTPLEKIFLFAKSEMVFHRVFVAKELPNLINDVDVNEAIEYVLPLLNGLGTDQDDNVREAFVTELDKVIMYYYKNCPPLLPEHNENSIAETSTTPAVSSAEEKNAPSSTSASALAPESIEARPRGPRTGSVIYITTPKNSAPASALDRRDNIDLFRRSNVAGPGPRRDGTRSGASTRAGADLRPALDGRRDNIDLFRRFDVPAPGPRRDGAGIARPVRPLDFATPERAGADLRPALDRRRNNIDLFRRSDISGPGPRRDGTATAEPAHLPDLAAAARAGADLRPAAHRTVTRSELISRYPRPAVHRVRRGTTWAAAA</sequence>
<dbReference type="AlphaFoldDB" id="A0A433PWI3"/>
<evidence type="ECO:0000256" key="1">
    <source>
        <dbReference type="SAM" id="MobiDB-lite"/>
    </source>
</evidence>
<evidence type="ECO:0000313" key="2">
    <source>
        <dbReference type="EMBL" id="RUS21892.1"/>
    </source>
</evidence>
<comment type="caution">
    <text evidence="2">The sequence shown here is derived from an EMBL/GenBank/DDBJ whole genome shotgun (WGS) entry which is preliminary data.</text>
</comment>
<feature type="compositionally biased region" description="Basic and acidic residues" evidence="1">
    <location>
        <begin position="261"/>
        <end position="271"/>
    </location>
</feature>
<gene>
    <name evidence="2" type="ORF">BC938DRAFT_475332</name>
</gene>
<feature type="compositionally biased region" description="Polar residues" evidence="1">
    <location>
        <begin position="60"/>
        <end position="74"/>
    </location>
</feature>
<feature type="region of interest" description="Disordered" evidence="1">
    <location>
        <begin position="204"/>
        <end position="301"/>
    </location>
</feature>
<dbReference type="Proteomes" id="UP000274822">
    <property type="component" value="Unassembled WGS sequence"/>
</dbReference>
<feature type="region of interest" description="Disordered" evidence="1">
    <location>
        <begin position="362"/>
        <end position="382"/>
    </location>
</feature>
<organism evidence="2 3">
    <name type="scientific">Jimgerdemannia flammicorona</name>
    <dbReference type="NCBI Taxonomy" id="994334"/>
    <lineage>
        <taxon>Eukaryota</taxon>
        <taxon>Fungi</taxon>
        <taxon>Fungi incertae sedis</taxon>
        <taxon>Mucoromycota</taxon>
        <taxon>Mucoromycotina</taxon>
        <taxon>Endogonomycetes</taxon>
        <taxon>Endogonales</taxon>
        <taxon>Endogonaceae</taxon>
        <taxon>Jimgerdemannia</taxon>
    </lineage>
</organism>